<evidence type="ECO:0000313" key="11">
    <source>
        <dbReference type="EMBL" id="KAF2737522.1"/>
    </source>
</evidence>
<dbReference type="OrthoDB" id="263283at2759"/>
<accession>A0A9P4R1N4</accession>
<comment type="catalytic activity">
    <reaction evidence="8">
        <text>4-demethyl-7-[(3S)-3-amino-3-carboxypropyl]wyosine(37) in tRNA(Phe) + S-adenosyl-L-methionine = 7-[(3S)-3-amino-3-carboxypropyl]wyosine(37) in tRNA(Phe) + S-adenosyl-L-homocysteine + H(+)</text>
        <dbReference type="Rhea" id="RHEA:36635"/>
        <dbReference type="Rhea" id="RHEA-COMP:10378"/>
        <dbReference type="Rhea" id="RHEA-COMP:10379"/>
        <dbReference type="ChEBI" id="CHEBI:15378"/>
        <dbReference type="ChEBI" id="CHEBI:57856"/>
        <dbReference type="ChEBI" id="CHEBI:59789"/>
        <dbReference type="ChEBI" id="CHEBI:73543"/>
        <dbReference type="ChEBI" id="CHEBI:73550"/>
        <dbReference type="EC" id="2.1.1.282"/>
    </reaction>
</comment>
<evidence type="ECO:0000259" key="10">
    <source>
        <dbReference type="Pfam" id="PF02676"/>
    </source>
</evidence>
<dbReference type="InterPro" id="IPR036602">
    <property type="entry name" value="tRNA_yW-synthesising-like_sf"/>
</dbReference>
<dbReference type="EMBL" id="ML996115">
    <property type="protein sequence ID" value="KAF2737522.1"/>
    <property type="molecule type" value="Genomic_DNA"/>
</dbReference>
<evidence type="ECO:0000256" key="4">
    <source>
        <dbReference type="ARBA" id="ARBA00022679"/>
    </source>
</evidence>
<comment type="caution">
    <text evidence="11">The sequence shown here is derived from an EMBL/GenBank/DDBJ whole genome shotgun (WGS) entry which is preliminary data.</text>
</comment>
<evidence type="ECO:0000313" key="12">
    <source>
        <dbReference type="Proteomes" id="UP000799444"/>
    </source>
</evidence>
<reference evidence="11" key="1">
    <citation type="journal article" date="2020" name="Stud. Mycol.">
        <title>101 Dothideomycetes genomes: a test case for predicting lifestyles and emergence of pathogens.</title>
        <authorList>
            <person name="Haridas S."/>
            <person name="Albert R."/>
            <person name="Binder M."/>
            <person name="Bloem J."/>
            <person name="Labutti K."/>
            <person name="Salamov A."/>
            <person name="Andreopoulos B."/>
            <person name="Baker S."/>
            <person name="Barry K."/>
            <person name="Bills G."/>
            <person name="Bluhm B."/>
            <person name="Cannon C."/>
            <person name="Castanera R."/>
            <person name="Culley D."/>
            <person name="Daum C."/>
            <person name="Ezra D."/>
            <person name="Gonzalez J."/>
            <person name="Henrissat B."/>
            <person name="Kuo A."/>
            <person name="Liang C."/>
            <person name="Lipzen A."/>
            <person name="Lutzoni F."/>
            <person name="Magnuson J."/>
            <person name="Mondo S."/>
            <person name="Nolan M."/>
            <person name="Ohm R."/>
            <person name="Pangilinan J."/>
            <person name="Park H.-J."/>
            <person name="Ramirez L."/>
            <person name="Alfaro M."/>
            <person name="Sun H."/>
            <person name="Tritt A."/>
            <person name="Yoshinaga Y."/>
            <person name="Zwiers L.-H."/>
            <person name="Turgeon B."/>
            <person name="Goodwin S."/>
            <person name="Spatafora J."/>
            <person name="Crous P."/>
            <person name="Grigoriev I."/>
        </authorList>
    </citation>
    <scope>NUCLEOTIDE SEQUENCE</scope>
    <source>
        <strain evidence="11">CBS 125425</strain>
    </source>
</reference>
<gene>
    <name evidence="11" type="ORF">EJ04DRAFT_541825</name>
</gene>
<evidence type="ECO:0000256" key="1">
    <source>
        <dbReference type="ARBA" id="ARBA00008569"/>
    </source>
</evidence>
<dbReference type="Proteomes" id="UP000799444">
    <property type="component" value="Unassembled WGS sequence"/>
</dbReference>
<sequence length="285" mass="30535">MTTQSRFEAKKQKILAQLCIPVEEYHDLSPKGSVDEPIQPLIGNINSLDGLVTTSSCSGRISVFLEGSKRGHETHDDPSDSELSRAGPGGKGGGSWLFISHHPVELSEGSRDEHFILHVLTASMEYAQRVLVAALSAGFRESGAIGLNGSKTGELNPMVAVRSTGYSFDAIIGYQTGGGNNIALVDENHLRVLVGIANERFNINADRIARFQSALLEQHPVASVAAPGVDSNGSNWEEAGARWQRKRKEGLARQHALAAQSTSKSVERSRHLVDGTGAGLEAVFD</sequence>
<dbReference type="GO" id="GO:0008168">
    <property type="term" value="F:methyltransferase activity"/>
    <property type="evidence" value="ECO:0007669"/>
    <property type="project" value="UniProtKB-KW"/>
</dbReference>
<dbReference type="EC" id="2.1.1.282" evidence="2"/>
<proteinExistence type="inferred from homology"/>
<evidence type="ECO:0000256" key="6">
    <source>
        <dbReference type="ARBA" id="ARBA00022694"/>
    </source>
</evidence>
<organism evidence="11 12">
    <name type="scientific">Polyplosphaeria fusca</name>
    <dbReference type="NCBI Taxonomy" id="682080"/>
    <lineage>
        <taxon>Eukaryota</taxon>
        <taxon>Fungi</taxon>
        <taxon>Dikarya</taxon>
        <taxon>Ascomycota</taxon>
        <taxon>Pezizomycotina</taxon>
        <taxon>Dothideomycetes</taxon>
        <taxon>Pleosporomycetidae</taxon>
        <taxon>Pleosporales</taxon>
        <taxon>Tetraplosphaeriaceae</taxon>
        <taxon>Polyplosphaeria</taxon>
    </lineage>
</organism>
<dbReference type="GO" id="GO:0032259">
    <property type="term" value="P:methylation"/>
    <property type="evidence" value="ECO:0007669"/>
    <property type="project" value="UniProtKB-KW"/>
</dbReference>
<dbReference type="PANTHER" id="PTHR48418">
    <property type="entry name" value="TRNA WYBUTOSINE-SYNTHESIZING PROTEIN 3"/>
    <property type="match status" value="1"/>
</dbReference>
<keyword evidence="12" id="KW-1185">Reference proteome</keyword>
<feature type="domain" description="tRNA wybutosine-synthesizing protein" evidence="10">
    <location>
        <begin position="10"/>
        <end position="108"/>
    </location>
</feature>
<keyword evidence="5" id="KW-0949">S-adenosyl-L-methionine</keyword>
<name>A0A9P4R1N4_9PLEO</name>
<dbReference type="AlphaFoldDB" id="A0A9P4R1N4"/>
<evidence type="ECO:0000256" key="9">
    <source>
        <dbReference type="SAM" id="MobiDB-lite"/>
    </source>
</evidence>
<keyword evidence="4" id="KW-0808">Transferase</keyword>
<keyword evidence="6" id="KW-0819">tRNA processing</keyword>
<dbReference type="InterPro" id="IPR003827">
    <property type="entry name" value="tRNA_yW-synthesising"/>
</dbReference>
<dbReference type="SUPFAM" id="SSF111278">
    <property type="entry name" value="SSo0622-like"/>
    <property type="match status" value="1"/>
</dbReference>
<evidence type="ECO:0000256" key="3">
    <source>
        <dbReference type="ARBA" id="ARBA00022603"/>
    </source>
</evidence>
<dbReference type="GO" id="GO:0008033">
    <property type="term" value="P:tRNA processing"/>
    <property type="evidence" value="ECO:0007669"/>
    <property type="project" value="UniProtKB-KW"/>
</dbReference>
<protein>
    <recommendedName>
        <fullName evidence="2">tRNA(Phe) 7-[(3-amino-3-carboxypropyl)-4-demethylwyosine(37)-N(4)]-methyltransferase</fullName>
        <ecNumber evidence="2">2.1.1.282</ecNumber>
    </recommendedName>
    <alternativeName>
        <fullName evidence="7">tRNA(Phe) 7-((3-amino-3-carboxypropyl)-4-demethylwyosine(37)-N(4))-methyltransferase</fullName>
    </alternativeName>
</protein>
<evidence type="ECO:0000256" key="8">
    <source>
        <dbReference type="ARBA" id="ARBA00049202"/>
    </source>
</evidence>
<evidence type="ECO:0000256" key="2">
    <source>
        <dbReference type="ARBA" id="ARBA00012750"/>
    </source>
</evidence>
<comment type="similarity">
    <text evidence="1">Belongs to the TYW3 family.</text>
</comment>
<evidence type="ECO:0000256" key="7">
    <source>
        <dbReference type="ARBA" id="ARBA00030554"/>
    </source>
</evidence>
<feature type="domain" description="tRNA wybutosine-synthesizing protein" evidence="10">
    <location>
        <begin position="113"/>
        <end position="216"/>
    </location>
</feature>
<dbReference type="Gene3D" id="3.30.1960.10">
    <property type="entry name" value="tRNA wybutosine-synthesizing-like"/>
    <property type="match status" value="1"/>
</dbReference>
<dbReference type="Pfam" id="PF02676">
    <property type="entry name" value="TYW3"/>
    <property type="match status" value="2"/>
</dbReference>
<feature type="compositionally biased region" description="Basic and acidic residues" evidence="9">
    <location>
        <begin position="68"/>
        <end position="78"/>
    </location>
</feature>
<dbReference type="PANTHER" id="PTHR48418:SF1">
    <property type="entry name" value="TRNA WYBUTOSINE-SYNTHESIZING PROTEIN 3"/>
    <property type="match status" value="1"/>
</dbReference>
<feature type="region of interest" description="Disordered" evidence="9">
    <location>
        <begin position="68"/>
        <end position="89"/>
    </location>
</feature>
<keyword evidence="3" id="KW-0489">Methyltransferase</keyword>
<evidence type="ECO:0000256" key="5">
    <source>
        <dbReference type="ARBA" id="ARBA00022691"/>
    </source>
</evidence>